<dbReference type="SUPFAM" id="SSF55315">
    <property type="entry name" value="L30e-like"/>
    <property type="match status" value="1"/>
</dbReference>
<protein>
    <submittedName>
        <fullName evidence="4">RNA methyltransferase</fullName>
    </submittedName>
</protein>
<dbReference type="PANTHER" id="PTHR43191">
    <property type="entry name" value="RRNA METHYLTRANSFERASE 3"/>
    <property type="match status" value="1"/>
</dbReference>
<keyword evidence="1 4" id="KW-0489">Methyltransferase</keyword>
<dbReference type="InterPro" id="IPR029064">
    <property type="entry name" value="Ribosomal_eL30-like_sf"/>
</dbReference>
<dbReference type="PANTHER" id="PTHR43191:SF12">
    <property type="entry name" value="RRNA METHYLASE"/>
    <property type="match status" value="1"/>
</dbReference>
<dbReference type="InterPro" id="IPR001537">
    <property type="entry name" value="SpoU_MeTrfase"/>
</dbReference>
<evidence type="ECO:0000259" key="3">
    <source>
        <dbReference type="Pfam" id="PF00588"/>
    </source>
</evidence>
<name>A0ABP8Z395_9ACTN</name>
<comment type="caution">
    <text evidence="4">The sequence shown here is derived from an EMBL/GenBank/DDBJ whole genome shotgun (WGS) entry which is preliminary data.</text>
</comment>
<keyword evidence="2" id="KW-0808">Transferase</keyword>
<keyword evidence="5" id="KW-1185">Reference proteome</keyword>
<evidence type="ECO:0000256" key="2">
    <source>
        <dbReference type="ARBA" id="ARBA00022679"/>
    </source>
</evidence>
<gene>
    <name evidence="4" type="ORF">GCM10023350_32510</name>
</gene>
<dbReference type="EMBL" id="BAABKN010000019">
    <property type="protein sequence ID" value="GAA4745197.1"/>
    <property type="molecule type" value="Genomic_DNA"/>
</dbReference>
<dbReference type="SUPFAM" id="SSF75217">
    <property type="entry name" value="alpha/beta knot"/>
    <property type="match status" value="1"/>
</dbReference>
<sequence>MANVVEIDDPADPRLGDYRDLRDVELRKHVEAEHGLFLAEGEKVVRRSVQAGFTPRSFLMAPRWVAGLADVLETTDAPCYLVEEALAEQVTGFHVHRGALASFERRPLPSVAAVLDGARSVLVLEDLVDHTNVGAIFRSGAAFGFDAVLLAPRCADPLYRRSIKVGMGAVFSTPWTRLPDWYDALPSLSAAGFTTVALTLADDATAIEDAVAGVDKVALVLGSEGHGLSRRWERSADRRAIIPMRAGIDSLNVAAATAVACYITARR</sequence>
<dbReference type="Pfam" id="PF00588">
    <property type="entry name" value="SpoU_methylase"/>
    <property type="match status" value="1"/>
</dbReference>
<dbReference type="Gene3D" id="3.30.1330.30">
    <property type="match status" value="1"/>
</dbReference>
<dbReference type="InterPro" id="IPR029028">
    <property type="entry name" value="Alpha/beta_knot_MTases"/>
</dbReference>
<dbReference type="CDD" id="cd18095">
    <property type="entry name" value="SpoU-like_rRNA-MTase"/>
    <property type="match status" value="1"/>
</dbReference>
<proteinExistence type="predicted"/>
<evidence type="ECO:0000256" key="1">
    <source>
        <dbReference type="ARBA" id="ARBA00022603"/>
    </source>
</evidence>
<dbReference type="GO" id="GO:0032259">
    <property type="term" value="P:methylation"/>
    <property type="evidence" value="ECO:0007669"/>
    <property type="project" value="UniProtKB-KW"/>
</dbReference>
<evidence type="ECO:0000313" key="4">
    <source>
        <dbReference type="EMBL" id="GAA4745197.1"/>
    </source>
</evidence>
<dbReference type="Gene3D" id="3.40.1280.10">
    <property type="match status" value="1"/>
</dbReference>
<accession>A0ABP8Z395</accession>
<dbReference type="GO" id="GO:0008168">
    <property type="term" value="F:methyltransferase activity"/>
    <property type="evidence" value="ECO:0007669"/>
    <property type="project" value="UniProtKB-KW"/>
</dbReference>
<evidence type="ECO:0000313" key="5">
    <source>
        <dbReference type="Proteomes" id="UP001499882"/>
    </source>
</evidence>
<dbReference type="InterPro" id="IPR029026">
    <property type="entry name" value="tRNA_m1G_MTases_N"/>
</dbReference>
<dbReference type="RefSeq" id="WP_345527882.1">
    <property type="nucleotide sequence ID" value="NZ_BAABKN010000019.1"/>
</dbReference>
<feature type="domain" description="tRNA/rRNA methyltransferase SpoU type" evidence="3">
    <location>
        <begin position="121"/>
        <end position="262"/>
    </location>
</feature>
<reference evidence="5" key="1">
    <citation type="journal article" date="2019" name="Int. J. Syst. Evol. Microbiol.">
        <title>The Global Catalogue of Microorganisms (GCM) 10K type strain sequencing project: providing services to taxonomists for standard genome sequencing and annotation.</title>
        <authorList>
            <consortium name="The Broad Institute Genomics Platform"/>
            <consortium name="The Broad Institute Genome Sequencing Center for Infectious Disease"/>
            <person name="Wu L."/>
            <person name="Ma J."/>
        </authorList>
    </citation>
    <scope>NUCLEOTIDE SEQUENCE [LARGE SCALE GENOMIC DNA]</scope>
    <source>
        <strain evidence="5">JCM 18532</strain>
    </source>
</reference>
<dbReference type="Proteomes" id="UP001499882">
    <property type="component" value="Unassembled WGS sequence"/>
</dbReference>
<dbReference type="InterPro" id="IPR051259">
    <property type="entry name" value="rRNA_Methyltransferase"/>
</dbReference>
<organism evidence="4 5">
    <name type="scientific">Nocardioides endophyticus</name>
    <dbReference type="NCBI Taxonomy" id="1353775"/>
    <lineage>
        <taxon>Bacteria</taxon>
        <taxon>Bacillati</taxon>
        <taxon>Actinomycetota</taxon>
        <taxon>Actinomycetes</taxon>
        <taxon>Propionibacteriales</taxon>
        <taxon>Nocardioidaceae</taxon>
        <taxon>Nocardioides</taxon>
    </lineage>
</organism>